<dbReference type="AlphaFoldDB" id="A0A232EIZ1"/>
<sequence>CSTNPDWFPNCDENKFLSSPFTFIEYNIALEDKNKLYIPDMVRLDYDVLHKLPIGYKWILLDIFNEMYRTDNYPKNVDGAFDDINIDILIENLASLKCLSNLFKTVFTNITGSSPRTVNKGVPQGGVLSPLLYCIYVATITENLPKSVIISQFIIICTT</sequence>
<keyword evidence="3" id="KW-1185">Reference proteome</keyword>
<dbReference type="OrthoDB" id="7698353at2759"/>
<protein>
    <recommendedName>
        <fullName evidence="1">Reverse transcriptase domain-containing protein</fullName>
    </recommendedName>
</protein>
<evidence type="ECO:0000313" key="2">
    <source>
        <dbReference type="EMBL" id="OXU18314.1"/>
    </source>
</evidence>
<feature type="non-terminal residue" evidence="2">
    <location>
        <position position="1"/>
    </location>
</feature>
<organism evidence="2 3">
    <name type="scientific">Trichomalopsis sarcophagae</name>
    <dbReference type="NCBI Taxonomy" id="543379"/>
    <lineage>
        <taxon>Eukaryota</taxon>
        <taxon>Metazoa</taxon>
        <taxon>Ecdysozoa</taxon>
        <taxon>Arthropoda</taxon>
        <taxon>Hexapoda</taxon>
        <taxon>Insecta</taxon>
        <taxon>Pterygota</taxon>
        <taxon>Neoptera</taxon>
        <taxon>Endopterygota</taxon>
        <taxon>Hymenoptera</taxon>
        <taxon>Apocrita</taxon>
        <taxon>Proctotrupomorpha</taxon>
        <taxon>Chalcidoidea</taxon>
        <taxon>Pteromalidae</taxon>
        <taxon>Pteromalinae</taxon>
        <taxon>Trichomalopsis</taxon>
    </lineage>
</organism>
<accession>A0A232EIZ1</accession>
<evidence type="ECO:0000259" key="1">
    <source>
        <dbReference type="Pfam" id="PF00078"/>
    </source>
</evidence>
<dbReference type="Proteomes" id="UP000215335">
    <property type="component" value="Unassembled WGS sequence"/>
</dbReference>
<name>A0A232EIZ1_9HYME</name>
<reference evidence="2 3" key="1">
    <citation type="journal article" date="2017" name="Curr. Biol.">
        <title>The Evolution of Venom by Co-option of Single-Copy Genes.</title>
        <authorList>
            <person name="Martinson E.O."/>
            <person name="Mrinalini"/>
            <person name="Kelkar Y.D."/>
            <person name="Chang C.H."/>
            <person name="Werren J.H."/>
        </authorList>
    </citation>
    <scope>NUCLEOTIDE SEQUENCE [LARGE SCALE GENOMIC DNA]</scope>
    <source>
        <strain evidence="2 3">Alberta</strain>
        <tissue evidence="2">Whole body</tissue>
    </source>
</reference>
<dbReference type="EMBL" id="NNAY01004140">
    <property type="protein sequence ID" value="OXU18314.1"/>
    <property type="molecule type" value="Genomic_DNA"/>
</dbReference>
<proteinExistence type="predicted"/>
<dbReference type="InterPro" id="IPR000477">
    <property type="entry name" value="RT_dom"/>
</dbReference>
<dbReference type="Pfam" id="PF00078">
    <property type="entry name" value="RVT_1"/>
    <property type="match status" value="1"/>
</dbReference>
<evidence type="ECO:0000313" key="3">
    <source>
        <dbReference type="Proteomes" id="UP000215335"/>
    </source>
</evidence>
<feature type="domain" description="Reverse transcriptase" evidence="1">
    <location>
        <begin position="78"/>
        <end position="153"/>
    </location>
</feature>
<comment type="caution">
    <text evidence="2">The sequence shown here is derived from an EMBL/GenBank/DDBJ whole genome shotgun (WGS) entry which is preliminary data.</text>
</comment>
<gene>
    <name evidence="2" type="ORF">TSAR_015454</name>
</gene>